<evidence type="ECO:0000313" key="3">
    <source>
        <dbReference type="Proteomes" id="UP001217838"/>
    </source>
</evidence>
<dbReference type="PANTHER" id="PTHR38409">
    <property type="entry name" value="MDM10-COMPLEMENTING PROTEIN 1"/>
    <property type="match status" value="1"/>
</dbReference>
<sequence length="246" mass="26460">MSPATDPSRDAARERALIRIQAASGALFAVFLVAHLVNQMFAAAGPAVYDEMQGQLRAVYQAPLVELACVIGSLLVHIVVSVWRMVRRRRRGQQSVAAPRLRWQRLTAVVLLIFTFGHLIATRGASAVYGVYPGFDGVAYTMVWFFAYFFPYYLLFSAAGLYHALNGLTFALPRIGLAGPPALRSHRAVVAAWAAGAVALALGLAGFAGAWHDVRERAIASPYAQLLVDLGVSSGPAQPSGRRPSP</sequence>
<keyword evidence="1" id="KW-0472">Membrane</keyword>
<dbReference type="Gene3D" id="1.20.1300.10">
    <property type="entry name" value="Fumarate reductase/succinate dehydrogenase, transmembrane subunit"/>
    <property type="match status" value="1"/>
</dbReference>
<feature type="transmembrane region" description="Helical" evidence="1">
    <location>
        <begin position="189"/>
        <end position="211"/>
    </location>
</feature>
<feature type="transmembrane region" description="Helical" evidence="1">
    <location>
        <begin position="106"/>
        <end position="132"/>
    </location>
</feature>
<proteinExistence type="predicted"/>
<gene>
    <name evidence="2" type="ORF">POL58_10870</name>
</gene>
<dbReference type="Proteomes" id="UP001217838">
    <property type="component" value="Unassembled WGS sequence"/>
</dbReference>
<name>A0ABT5B3I3_9BACT</name>
<comment type="caution">
    <text evidence="2">The sequence shown here is derived from an EMBL/GenBank/DDBJ whole genome shotgun (WGS) entry which is preliminary data.</text>
</comment>
<evidence type="ECO:0008006" key="4">
    <source>
        <dbReference type="Google" id="ProtNLM"/>
    </source>
</evidence>
<dbReference type="RefSeq" id="WP_271997157.1">
    <property type="nucleotide sequence ID" value="NZ_JAQNDN010000003.1"/>
</dbReference>
<feature type="transmembrane region" description="Helical" evidence="1">
    <location>
        <begin position="20"/>
        <end position="44"/>
    </location>
</feature>
<dbReference type="InterPro" id="IPR039960">
    <property type="entry name" value="MCP1"/>
</dbReference>
<keyword evidence="1" id="KW-1133">Transmembrane helix</keyword>
<dbReference type="InterPro" id="IPR034804">
    <property type="entry name" value="SQR/QFR_C/D"/>
</dbReference>
<dbReference type="EMBL" id="JAQNDN010000003">
    <property type="protein sequence ID" value="MDC0668245.1"/>
    <property type="molecule type" value="Genomic_DNA"/>
</dbReference>
<organism evidence="2 3">
    <name type="scientific">Nannocystis radixulma</name>
    <dbReference type="NCBI Taxonomy" id="2995305"/>
    <lineage>
        <taxon>Bacteria</taxon>
        <taxon>Pseudomonadati</taxon>
        <taxon>Myxococcota</taxon>
        <taxon>Polyangia</taxon>
        <taxon>Nannocystales</taxon>
        <taxon>Nannocystaceae</taxon>
        <taxon>Nannocystis</taxon>
    </lineage>
</organism>
<reference evidence="2 3" key="1">
    <citation type="submission" date="2022-11" db="EMBL/GenBank/DDBJ databases">
        <title>Minimal conservation of predation-associated metabolite biosynthetic gene clusters underscores biosynthetic potential of Myxococcota including descriptions for ten novel species: Archangium lansinium sp. nov., Myxococcus landrumus sp. nov., Nannocystis bai.</title>
        <authorList>
            <person name="Ahearne A."/>
            <person name="Stevens C."/>
            <person name="Dowd S."/>
        </authorList>
    </citation>
    <scope>NUCLEOTIDE SEQUENCE [LARGE SCALE GENOMIC DNA]</scope>
    <source>
        <strain evidence="2 3">NCELM</strain>
    </source>
</reference>
<keyword evidence="1" id="KW-0812">Transmembrane</keyword>
<evidence type="ECO:0000313" key="2">
    <source>
        <dbReference type="EMBL" id="MDC0668245.1"/>
    </source>
</evidence>
<dbReference type="SUPFAM" id="SSF81343">
    <property type="entry name" value="Fumarate reductase respiratory complex transmembrane subunits"/>
    <property type="match status" value="1"/>
</dbReference>
<feature type="transmembrane region" description="Helical" evidence="1">
    <location>
        <begin position="152"/>
        <end position="177"/>
    </location>
</feature>
<dbReference type="PANTHER" id="PTHR38409:SF1">
    <property type="entry name" value="MITOCHONDRIAL ADAPTER PROTEIN MCP1"/>
    <property type="match status" value="1"/>
</dbReference>
<protein>
    <recommendedName>
        <fullName evidence="4">Succinate dehydrogenase subunit C</fullName>
    </recommendedName>
</protein>
<evidence type="ECO:0000256" key="1">
    <source>
        <dbReference type="SAM" id="Phobius"/>
    </source>
</evidence>
<keyword evidence="3" id="KW-1185">Reference proteome</keyword>
<feature type="transmembrane region" description="Helical" evidence="1">
    <location>
        <begin position="64"/>
        <end position="86"/>
    </location>
</feature>
<accession>A0ABT5B3I3</accession>